<name>A0A4Y5Z7F8_9GAMM</name>
<evidence type="ECO:0000256" key="1">
    <source>
        <dbReference type="SAM" id="Phobius"/>
    </source>
</evidence>
<protein>
    <submittedName>
        <fullName evidence="2">Uncharacterized protein</fullName>
    </submittedName>
</protein>
<keyword evidence="1" id="KW-0472">Membrane</keyword>
<accession>A0A4Y5Z7F8</accession>
<feature type="transmembrane region" description="Helical" evidence="1">
    <location>
        <begin position="32"/>
        <end position="52"/>
    </location>
</feature>
<dbReference type="AlphaFoldDB" id="A0A4Y5Z7F8"/>
<dbReference type="RefSeq" id="WP_139985420.1">
    <property type="nucleotide sequence ID" value="NZ_CP041046.1"/>
</dbReference>
<dbReference type="OrthoDB" id="5959643at2"/>
<reference evidence="2 3" key="1">
    <citation type="submission" date="2019-06" db="EMBL/GenBank/DDBJ databases">
        <title>A complete genome sequence for Luteibacter pinisoli MAH-14.</title>
        <authorList>
            <person name="Baltrus D.A."/>
        </authorList>
    </citation>
    <scope>NUCLEOTIDE SEQUENCE [LARGE SCALE GENOMIC DNA]</scope>
    <source>
        <strain evidence="2 3">MAH-14</strain>
    </source>
</reference>
<proteinExistence type="predicted"/>
<keyword evidence="1" id="KW-0812">Transmembrane</keyword>
<keyword evidence="3" id="KW-1185">Reference proteome</keyword>
<dbReference type="EMBL" id="CP041046">
    <property type="protein sequence ID" value="QDE41422.1"/>
    <property type="molecule type" value="Genomic_DNA"/>
</dbReference>
<dbReference type="KEGG" id="lpy:FIV34_20570"/>
<dbReference type="Proteomes" id="UP000316093">
    <property type="component" value="Chromosome"/>
</dbReference>
<gene>
    <name evidence="2" type="ORF">FIV34_20570</name>
</gene>
<feature type="transmembrane region" description="Helical" evidence="1">
    <location>
        <begin position="59"/>
        <end position="80"/>
    </location>
</feature>
<keyword evidence="1" id="KW-1133">Transmembrane helix</keyword>
<evidence type="ECO:0000313" key="3">
    <source>
        <dbReference type="Proteomes" id="UP000316093"/>
    </source>
</evidence>
<sequence>MNLLGCLVAFAAMALAYLSSRNQRALARPLGRGAKVAAGVLTVLALACWVAGETTLPGIFSTLTALMLGAVALPYVTWLFKPAAERKAR</sequence>
<organism evidence="2 3">
    <name type="scientific">Luteibacter pinisoli</name>
    <dbReference type="NCBI Taxonomy" id="2589080"/>
    <lineage>
        <taxon>Bacteria</taxon>
        <taxon>Pseudomonadati</taxon>
        <taxon>Pseudomonadota</taxon>
        <taxon>Gammaproteobacteria</taxon>
        <taxon>Lysobacterales</taxon>
        <taxon>Rhodanobacteraceae</taxon>
        <taxon>Luteibacter</taxon>
    </lineage>
</organism>
<evidence type="ECO:0000313" key="2">
    <source>
        <dbReference type="EMBL" id="QDE41422.1"/>
    </source>
</evidence>